<comment type="similarity">
    <text evidence="2 15">Belongs to the cation transport ATPase (P-type) (TC 3.A.3) family. Type IB subfamily.</text>
</comment>
<dbReference type="NCBIfam" id="TIGR01494">
    <property type="entry name" value="ATPase_P-type"/>
    <property type="match status" value="2"/>
</dbReference>
<evidence type="ECO:0000259" key="16">
    <source>
        <dbReference type="PROSITE" id="PS50846"/>
    </source>
</evidence>
<dbReference type="CDD" id="cd00371">
    <property type="entry name" value="HMA"/>
    <property type="match status" value="1"/>
</dbReference>
<evidence type="ECO:0000256" key="14">
    <source>
        <dbReference type="ARBA" id="ARBA00023136"/>
    </source>
</evidence>
<dbReference type="PRINTS" id="PR00943">
    <property type="entry name" value="CUATPASE"/>
</dbReference>
<dbReference type="EMBL" id="CP127247">
    <property type="protein sequence ID" value="WIY27213.1"/>
    <property type="molecule type" value="Genomic_DNA"/>
</dbReference>
<dbReference type="PANTHER" id="PTHR43520:SF5">
    <property type="entry name" value="CATION-TRANSPORTING P-TYPE ATPASE-RELATED"/>
    <property type="match status" value="1"/>
</dbReference>
<dbReference type="Gene3D" id="2.70.150.10">
    <property type="entry name" value="Calcium-transporting ATPase, cytoplasmic transduction domain A"/>
    <property type="match status" value="1"/>
</dbReference>
<evidence type="ECO:0000256" key="12">
    <source>
        <dbReference type="ARBA" id="ARBA00022989"/>
    </source>
</evidence>
<proteinExistence type="inferred from homology"/>
<dbReference type="GO" id="GO:0016887">
    <property type="term" value="F:ATP hydrolysis activity"/>
    <property type="evidence" value="ECO:0007669"/>
    <property type="project" value="InterPro"/>
</dbReference>
<dbReference type="Gene3D" id="3.40.50.1000">
    <property type="entry name" value="HAD superfamily/HAD-like"/>
    <property type="match status" value="1"/>
</dbReference>
<dbReference type="InterPro" id="IPR008250">
    <property type="entry name" value="ATPase_P-typ_transduc_dom_A_sf"/>
</dbReference>
<keyword evidence="6 15" id="KW-0812">Transmembrane</keyword>
<organism evidence="17 18">
    <name type="scientific">Parasedimentitalea psychrophila</name>
    <dbReference type="NCBI Taxonomy" id="2997337"/>
    <lineage>
        <taxon>Bacteria</taxon>
        <taxon>Pseudomonadati</taxon>
        <taxon>Pseudomonadota</taxon>
        <taxon>Alphaproteobacteria</taxon>
        <taxon>Rhodobacterales</taxon>
        <taxon>Paracoccaceae</taxon>
        <taxon>Parasedimentitalea</taxon>
    </lineage>
</organism>
<evidence type="ECO:0000256" key="10">
    <source>
        <dbReference type="ARBA" id="ARBA00022842"/>
    </source>
</evidence>
<dbReference type="SUPFAM" id="SSF81665">
    <property type="entry name" value="Calcium ATPase, transmembrane domain M"/>
    <property type="match status" value="1"/>
</dbReference>
<name>A0A9Y2P8M2_9RHOB</name>
<evidence type="ECO:0000256" key="8">
    <source>
        <dbReference type="ARBA" id="ARBA00022741"/>
    </source>
</evidence>
<feature type="transmembrane region" description="Helical" evidence="15">
    <location>
        <begin position="206"/>
        <end position="225"/>
    </location>
</feature>
<dbReference type="PRINTS" id="PR00119">
    <property type="entry name" value="CATATPASE"/>
</dbReference>
<feature type="transmembrane region" description="Helical" evidence="15">
    <location>
        <begin position="362"/>
        <end position="381"/>
    </location>
</feature>
<dbReference type="KEGG" id="ppso:QPJ95_10000"/>
<feature type="transmembrane region" description="Helical" evidence="15">
    <location>
        <begin position="682"/>
        <end position="698"/>
    </location>
</feature>
<evidence type="ECO:0000256" key="4">
    <source>
        <dbReference type="ARBA" id="ARBA00022475"/>
    </source>
</evidence>
<dbReference type="SUPFAM" id="SSF56784">
    <property type="entry name" value="HAD-like"/>
    <property type="match status" value="1"/>
</dbReference>
<dbReference type="NCBIfam" id="TIGR01525">
    <property type="entry name" value="ATPase-IB_hvy"/>
    <property type="match status" value="1"/>
</dbReference>
<dbReference type="PROSITE" id="PS50846">
    <property type="entry name" value="HMA_2"/>
    <property type="match status" value="1"/>
</dbReference>
<dbReference type="SUPFAM" id="SSF55008">
    <property type="entry name" value="HMA, heavy metal-associated domain"/>
    <property type="match status" value="1"/>
</dbReference>
<keyword evidence="3" id="KW-0813">Transport</keyword>
<evidence type="ECO:0000256" key="13">
    <source>
        <dbReference type="ARBA" id="ARBA00023065"/>
    </source>
</evidence>
<evidence type="ECO:0000313" key="18">
    <source>
        <dbReference type="Proteomes" id="UP001238334"/>
    </source>
</evidence>
<comment type="subcellular location">
    <subcellularLocation>
        <location evidence="1">Cell membrane</location>
        <topology evidence="1">Multi-pass membrane protein</topology>
    </subcellularLocation>
</comment>
<dbReference type="InterPro" id="IPR017969">
    <property type="entry name" value="Heavy-metal-associated_CS"/>
</dbReference>
<feature type="transmembrane region" description="Helical" evidence="15">
    <location>
        <begin position="149"/>
        <end position="167"/>
    </location>
</feature>
<dbReference type="GO" id="GO:0005507">
    <property type="term" value="F:copper ion binding"/>
    <property type="evidence" value="ECO:0007669"/>
    <property type="project" value="TreeGrafter"/>
</dbReference>
<evidence type="ECO:0000256" key="1">
    <source>
        <dbReference type="ARBA" id="ARBA00004651"/>
    </source>
</evidence>
<dbReference type="InterPro" id="IPR006121">
    <property type="entry name" value="HMA_dom"/>
</dbReference>
<evidence type="ECO:0000256" key="6">
    <source>
        <dbReference type="ARBA" id="ARBA00022692"/>
    </source>
</evidence>
<dbReference type="InterPro" id="IPR036163">
    <property type="entry name" value="HMA_dom_sf"/>
</dbReference>
<keyword evidence="7 15" id="KW-0479">Metal-binding</keyword>
<dbReference type="GO" id="GO:0055070">
    <property type="term" value="P:copper ion homeostasis"/>
    <property type="evidence" value="ECO:0007669"/>
    <property type="project" value="TreeGrafter"/>
</dbReference>
<evidence type="ECO:0000256" key="11">
    <source>
        <dbReference type="ARBA" id="ARBA00022967"/>
    </source>
</evidence>
<evidence type="ECO:0000256" key="3">
    <source>
        <dbReference type="ARBA" id="ARBA00022448"/>
    </source>
</evidence>
<keyword evidence="9 15" id="KW-0067">ATP-binding</keyword>
<gene>
    <name evidence="17" type="ORF">QPJ95_10000</name>
</gene>
<dbReference type="InterPro" id="IPR023298">
    <property type="entry name" value="ATPase_P-typ_TM_dom_sf"/>
</dbReference>
<dbReference type="Proteomes" id="UP001238334">
    <property type="component" value="Chromosome"/>
</dbReference>
<evidence type="ECO:0000256" key="7">
    <source>
        <dbReference type="ARBA" id="ARBA00022723"/>
    </source>
</evidence>
<keyword evidence="5" id="KW-0597">Phosphoprotein</keyword>
<feature type="transmembrane region" description="Helical" evidence="15">
    <location>
        <begin position="114"/>
        <end position="137"/>
    </location>
</feature>
<evidence type="ECO:0000256" key="2">
    <source>
        <dbReference type="ARBA" id="ARBA00006024"/>
    </source>
</evidence>
<feature type="transmembrane region" description="Helical" evidence="15">
    <location>
        <begin position="179"/>
        <end position="200"/>
    </location>
</feature>
<keyword evidence="4 15" id="KW-1003">Cell membrane</keyword>
<dbReference type="GO" id="GO:0005524">
    <property type="term" value="F:ATP binding"/>
    <property type="evidence" value="ECO:0007669"/>
    <property type="project" value="UniProtKB-UniRule"/>
</dbReference>
<dbReference type="PROSITE" id="PS01047">
    <property type="entry name" value="HMA_1"/>
    <property type="match status" value="1"/>
</dbReference>
<dbReference type="AlphaFoldDB" id="A0A9Y2P8M2"/>
<feature type="transmembrane region" description="Helical" evidence="15">
    <location>
        <begin position="387"/>
        <end position="415"/>
    </location>
</feature>
<keyword evidence="18" id="KW-1185">Reference proteome</keyword>
<keyword evidence="11" id="KW-1278">Translocase</keyword>
<dbReference type="PROSITE" id="PS00154">
    <property type="entry name" value="ATPASE_E1_E2"/>
    <property type="match status" value="1"/>
</dbReference>
<reference evidence="17 18" key="1">
    <citation type="submission" date="2023-06" db="EMBL/GenBank/DDBJ databases">
        <title>Parasedimentitalea psychrophila sp. nov., a psychrophilic bacterium isolated from deep-sea sediment.</title>
        <authorList>
            <person name="Li A."/>
        </authorList>
    </citation>
    <scope>NUCLEOTIDE SEQUENCE [LARGE SCALE GENOMIC DNA]</scope>
    <source>
        <strain evidence="17 18">QS115</strain>
    </source>
</reference>
<dbReference type="Pfam" id="PF00122">
    <property type="entry name" value="E1-E2_ATPase"/>
    <property type="match status" value="1"/>
</dbReference>
<protein>
    <submittedName>
        <fullName evidence="17">Heavy metal translocating P-type ATPase</fullName>
    </submittedName>
</protein>
<dbReference type="InterPro" id="IPR027256">
    <property type="entry name" value="P-typ_ATPase_IB"/>
</dbReference>
<dbReference type="PANTHER" id="PTHR43520">
    <property type="entry name" value="ATP7, ISOFORM B"/>
    <property type="match status" value="1"/>
</dbReference>
<keyword evidence="14 15" id="KW-0472">Membrane</keyword>
<accession>A0A9Y2P8M2</accession>
<dbReference type="InterPro" id="IPR036412">
    <property type="entry name" value="HAD-like_sf"/>
</dbReference>
<dbReference type="Pfam" id="PF00403">
    <property type="entry name" value="HMA"/>
    <property type="match status" value="1"/>
</dbReference>
<dbReference type="RefSeq" id="WP_270919169.1">
    <property type="nucleotide sequence ID" value="NZ_CP127247.1"/>
</dbReference>
<dbReference type="GO" id="GO:0043682">
    <property type="term" value="F:P-type divalent copper transporter activity"/>
    <property type="evidence" value="ECO:0007669"/>
    <property type="project" value="TreeGrafter"/>
</dbReference>
<dbReference type="Pfam" id="PF00702">
    <property type="entry name" value="Hydrolase"/>
    <property type="match status" value="1"/>
</dbReference>
<dbReference type="Gene3D" id="3.40.1110.10">
    <property type="entry name" value="Calcium-transporting ATPase, cytoplasmic domain N"/>
    <property type="match status" value="1"/>
</dbReference>
<sequence length="725" mass="75948">MTAQLTPSLAACPGCLVVPRDAVDETPEAARLALSLPGIHCQACISTVEAGLNAVPGVISARVNLTLKRALIEADPDIHARDLIPVLTGLGFEAHELDPGVLAATQSDKAGRDLLMRLAVAGFASMNVMLLSVSVWAGASDATRDMFHWISAAIALPAIGFSAQPFFKHAWTALRVRRLNMDVPIVLALVLALVTSLWETSLSGEHAYFDAALTLTFFLLAGRYLDYRTRAVARSAAEELAALEVPRAILLRDGVESEVAVGTLSIGDLILVRPGGRMPVDGEVVSGQSELDRSLLTGETLPVFAGPGTVISAGEVNLTGPLTIRATAVGKDTSLHRMGDLVAIAESGRSRYTSLADNAAKLYAPGVHILSALSFVGWYLYTWDLRTALNIAAAVLIITCPCALGLAVPAVTTAASGRLFRRGMLIKDATALERLAQVDTVVFDKTGTLTAGTPQLTNLGDVPRADLELALALAEASAHPLSRSLAQAAREAGISPVEITDIREVPGFGTQARYRGARVRLGRPAWVGATPSAITTAWLDRGDGAPRGFHFTDSLRPGAAEAVQALLDAGKQVLLLSGDTGGAVEAVASRLGITDWVAEALPDDKVEKINSLTDQGHRVLMVGDGLNDTAALTAAHVSISPASALDAARVASDIVLLGQDLTPIAEACEVARRATKRIRENFQLATLYNVIAVPLAVAGLATPLIAALAMSTSSITVSLNALRLR</sequence>
<dbReference type="NCBIfam" id="TIGR01512">
    <property type="entry name" value="ATPase-IB2_Cd"/>
    <property type="match status" value="1"/>
</dbReference>
<keyword evidence="13" id="KW-0406">Ion transport</keyword>
<evidence type="ECO:0000313" key="17">
    <source>
        <dbReference type="EMBL" id="WIY27213.1"/>
    </source>
</evidence>
<dbReference type="GO" id="GO:0005886">
    <property type="term" value="C:plasma membrane"/>
    <property type="evidence" value="ECO:0007669"/>
    <property type="project" value="UniProtKB-SubCell"/>
</dbReference>
<dbReference type="NCBIfam" id="TIGR01511">
    <property type="entry name" value="ATPase-IB1_Cu"/>
    <property type="match status" value="1"/>
</dbReference>
<dbReference type="SUPFAM" id="SSF81653">
    <property type="entry name" value="Calcium ATPase, transduction domain A"/>
    <property type="match status" value="1"/>
</dbReference>
<keyword evidence="12 15" id="KW-1133">Transmembrane helix</keyword>
<feature type="domain" description="HMA" evidence="16">
    <location>
        <begin position="30"/>
        <end position="95"/>
    </location>
</feature>
<evidence type="ECO:0000256" key="15">
    <source>
        <dbReference type="RuleBase" id="RU362081"/>
    </source>
</evidence>
<dbReference type="InterPro" id="IPR018303">
    <property type="entry name" value="ATPase_P-typ_P_site"/>
</dbReference>
<dbReference type="InterPro" id="IPR059000">
    <property type="entry name" value="ATPase_P-type_domA"/>
</dbReference>
<dbReference type="InterPro" id="IPR023299">
    <property type="entry name" value="ATPase_P-typ_cyto_dom_N"/>
</dbReference>
<dbReference type="Gene3D" id="3.30.70.100">
    <property type="match status" value="1"/>
</dbReference>
<keyword evidence="8 15" id="KW-0547">Nucleotide-binding</keyword>
<keyword evidence="10" id="KW-0460">Magnesium</keyword>
<evidence type="ECO:0000256" key="5">
    <source>
        <dbReference type="ARBA" id="ARBA00022553"/>
    </source>
</evidence>
<evidence type="ECO:0000256" key="9">
    <source>
        <dbReference type="ARBA" id="ARBA00022840"/>
    </source>
</evidence>
<dbReference type="InterPro" id="IPR001757">
    <property type="entry name" value="P_typ_ATPase"/>
</dbReference>
<dbReference type="InterPro" id="IPR023214">
    <property type="entry name" value="HAD_sf"/>
</dbReference>